<dbReference type="Gene3D" id="3.90.1580.10">
    <property type="entry name" value="paralog of FGE (formylglycine-generating enzyme)"/>
    <property type="match status" value="1"/>
</dbReference>
<dbReference type="Pfam" id="PF03781">
    <property type="entry name" value="FGE-sulfatase"/>
    <property type="match status" value="1"/>
</dbReference>
<dbReference type="Proteomes" id="UP001060919">
    <property type="component" value="Chromosome"/>
</dbReference>
<dbReference type="GO" id="GO:0120147">
    <property type="term" value="F:formylglycine-generating oxidase activity"/>
    <property type="evidence" value="ECO:0007669"/>
    <property type="project" value="TreeGrafter"/>
</dbReference>
<dbReference type="InterPro" id="IPR051043">
    <property type="entry name" value="Sulfatase_Mod_Factor_Kinase"/>
</dbReference>
<evidence type="ECO:0000313" key="2">
    <source>
        <dbReference type="EMBL" id="BDS10064.1"/>
    </source>
</evidence>
<organism evidence="2 3">
    <name type="scientific">Aureispira anguillae</name>
    <dbReference type="NCBI Taxonomy" id="2864201"/>
    <lineage>
        <taxon>Bacteria</taxon>
        <taxon>Pseudomonadati</taxon>
        <taxon>Bacteroidota</taxon>
        <taxon>Saprospiria</taxon>
        <taxon>Saprospirales</taxon>
        <taxon>Saprospiraceae</taxon>
        <taxon>Aureispira</taxon>
    </lineage>
</organism>
<dbReference type="AlphaFoldDB" id="A0A915YBK0"/>
<dbReference type="InterPro" id="IPR005532">
    <property type="entry name" value="SUMF_dom"/>
</dbReference>
<proteinExistence type="predicted"/>
<keyword evidence="3" id="KW-1185">Reference proteome</keyword>
<dbReference type="PANTHER" id="PTHR23150">
    <property type="entry name" value="SULFATASE MODIFYING FACTOR 1, 2"/>
    <property type="match status" value="1"/>
</dbReference>
<sequence length="342" mass="38295">MKAQKITKITISILLLICCSCTETNLNTTLESYNKMVLIPEGILHMGGDNDQADPNEFPKHNVSIRSFWMDANEVTNAQFAAFVDATGYITVAERPIDWEEMKKELPPNTPKPPDSLLLPGALVFQATKHPVRLNNPSLWWRWTSGATWRHPEGPNSNIEQKMDHPVVQVAWEDANAYAKWAGKRLATEAEWEWAARGGQKDAIYPWGNDPVNQGAPKANFWQGIFPYQNQLKDGFYSTAPVKSFAPNGYGLYDMAGNVWEWCEDWLDVAYYQKAAAQKANTSGPTTAYNPAMPLLKEKVMRGGSFLCSDSYCSGYRNARRMGSGTDTGLNHAGFRCVKDIN</sequence>
<dbReference type="InterPro" id="IPR016187">
    <property type="entry name" value="CTDL_fold"/>
</dbReference>
<feature type="domain" description="Sulfatase-modifying factor enzyme-like" evidence="1">
    <location>
        <begin position="34"/>
        <end position="339"/>
    </location>
</feature>
<dbReference type="InterPro" id="IPR042095">
    <property type="entry name" value="SUMF_sf"/>
</dbReference>
<name>A0A915YBK0_9BACT</name>
<gene>
    <name evidence="2" type="ORF">AsAng_0007690</name>
</gene>
<dbReference type="SUPFAM" id="SSF56436">
    <property type="entry name" value="C-type lectin-like"/>
    <property type="match status" value="1"/>
</dbReference>
<dbReference type="EMBL" id="AP026867">
    <property type="protein sequence ID" value="BDS10064.1"/>
    <property type="molecule type" value="Genomic_DNA"/>
</dbReference>
<dbReference type="KEGG" id="aup:AsAng_0007690"/>
<evidence type="ECO:0000313" key="3">
    <source>
        <dbReference type="Proteomes" id="UP001060919"/>
    </source>
</evidence>
<dbReference type="PANTHER" id="PTHR23150:SF19">
    <property type="entry name" value="FORMYLGLYCINE-GENERATING ENZYME"/>
    <property type="match status" value="1"/>
</dbReference>
<accession>A0A915YBK0</accession>
<protein>
    <submittedName>
        <fullName evidence="2">Formylglycine-generating enzyme family protein</fullName>
    </submittedName>
</protein>
<reference evidence="2" key="1">
    <citation type="submission" date="2022-09" db="EMBL/GenBank/DDBJ databases">
        <title>Aureispira anguillicida sp. nov., isolated from Leptocephalus of Japanese eel Anguilla japonica.</title>
        <authorList>
            <person name="Yuasa K."/>
            <person name="Mekata T."/>
            <person name="Ikunari K."/>
        </authorList>
    </citation>
    <scope>NUCLEOTIDE SEQUENCE</scope>
    <source>
        <strain evidence="2">EL160426</strain>
    </source>
</reference>
<evidence type="ECO:0000259" key="1">
    <source>
        <dbReference type="Pfam" id="PF03781"/>
    </source>
</evidence>